<accession>A0A060ICI0</accession>
<dbReference type="InterPro" id="IPR012318">
    <property type="entry name" value="HTH_CRP"/>
</dbReference>
<sequence length="116" mass="12980">MYTRELQLAHSALAAAKYSMHQRLARWLLMCHDRLAGDVPVTHEFLAAMLGVRRSGITEHLHVLEGIHAIKSTRGNVRILDRRALIEVAGGCYGGPEAEYERLIVSEEAPYLMVAE</sequence>
<reference evidence="2 3" key="1">
    <citation type="submission" date="2013-12" db="EMBL/GenBank/DDBJ databases">
        <title>Complete genome sequence of Rhizobium etli bv. mimosae IE4771.</title>
        <authorList>
            <person name="Bustos P."/>
            <person name="Santamaria R.I."/>
            <person name="Lozano L."/>
            <person name="Ormeno-Orrillo E."/>
            <person name="Rogel M.A."/>
            <person name="Romero D."/>
            <person name="Cevallos M.A."/>
            <person name="Martinez-Romero E."/>
            <person name="Gonzalez V."/>
        </authorList>
    </citation>
    <scope>NUCLEOTIDE SEQUENCE [LARGE SCALE GENOMIC DNA]</scope>
    <source>
        <strain evidence="2 3">IE4771</strain>
        <plasmid evidence="3">Plasmid pRetIE4771e</plasmid>
    </source>
</reference>
<dbReference type="HOGENOM" id="CLU_2094876_0_0_5"/>
<dbReference type="GO" id="GO:0006355">
    <property type="term" value="P:regulation of DNA-templated transcription"/>
    <property type="evidence" value="ECO:0007669"/>
    <property type="project" value="InterPro"/>
</dbReference>
<geneLocation type="plasmid" evidence="2 3">
    <name>pRetIE4771e</name>
</geneLocation>
<dbReference type="Proteomes" id="UP000027180">
    <property type="component" value="Plasmid pRetIE4771e"/>
</dbReference>
<dbReference type="EMBL" id="CP006991">
    <property type="protein sequence ID" value="AIC31447.1"/>
    <property type="molecule type" value="Genomic_DNA"/>
</dbReference>
<evidence type="ECO:0000313" key="3">
    <source>
        <dbReference type="Proteomes" id="UP000027180"/>
    </source>
</evidence>
<dbReference type="KEGG" id="rei:IE4771_PE00222"/>
<dbReference type="Gene3D" id="1.10.10.10">
    <property type="entry name" value="Winged helix-like DNA-binding domain superfamily/Winged helix DNA-binding domain"/>
    <property type="match status" value="1"/>
</dbReference>
<dbReference type="GO" id="GO:0003677">
    <property type="term" value="F:DNA binding"/>
    <property type="evidence" value="ECO:0007669"/>
    <property type="project" value="InterPro"/>
</dbReference>
<organism evidence="2 3">
    <name type="scientific">Rhizobium etli bv. mimosae str. IE4771</name>
    <dbReference type="NCBI Taxonomy" id="1432050"/>
    <lineage>
        <taxon>Bacteria</taxon>
        <taxon>Pseudomonadati</taxon>
        <taxon>Pseudomonadota</taxon>
        <taxon>Alphaproteobacteria</taxon>
        <taxon>Hyphomicrobiales</taxon>
        <taxon>Rhizobiaceae</taxon>
        <taxon>Rhizobium/Agrobacterium group</taxon>
        <taxon>Rhizobium</taxon>
    </lineage>
</organism>
<evidence type="ECO:0000259" key="1">
    <source>
        <dbReference type="Pfam" id="PF13545"/>
    </source>
</evidence>
<dbReference type="InterPro" id="IPR036388">
    <property type="entry name" value="WH-like_DNA-bd_sf"/>
</dbReference>
<dbReference type="AlphaFoldDB" id="A0A060ICI0"/>
<protein>
    <submittedName>
        <fullName evidence="2">Helix-turn-helix domain-containing protein</fullName>
    </submittedName>
</protein>
<dbReference type="Pfam" id="PF13545">
    <property type="entry name" value="HTH_Crp_2"/>
    <property type="match status" value="1"/>
</dbReference>
<feature type="domain" description="HTH crp-type" evidence="1">
    <location>
        <begin position="22"/>
        <end position="87"/>
    </location>
</feature>
<evidence type="ECO:0000313" key="2">
    <source>
        <dbReference type="EMBL" id="AIC31447.1"/>
    </source>
</evidence>
<dbReference type="SUPFAM" id="SSF46785">
    <property type="entry name" value="Winged helix' DNA-binding domain"/>
    <property type="match status" value="1"/>
</dbReference>
<proteinExistence type="predicted"/>
<dbReference type="InterPro" id="IPR036390">
    <property type="entry name" value="WH_DNA-bd_sf"/>
</dbReference>
<name>A0A060ICI0_RHIET</name>
<keyword evidence="2" id="KW-0614">Plasmid</keyword>
<gene>
    <name evidence="2" type="ORF">IE4771_PE00222</name>
</gene>